<dbReference type="GO" id="GO:0006508">
    <property type="term" value="P:proteolysis"/>
    <property type="evidence" value="ECO:0007669"/>
    <property type="project" value="UniProtKB-KW"/>
</dbReference>
<keyword evidence="8" id="KW-0378">Hydrolase</keyword>
<evidence type="ECO:0000256" key="6">
    <source>
        <dbReference type="ARBA" id="ARBA00022670"/>
    </source>
</evidence>
<dbReference type="GO" id="GO:0004177">
    <property type="term" value="F:aminopeptidase activity"/>
    <property type="evidence" value="ECO:0007669"/>
    <property type="project" value="UniProtKB-KW"/>
</dbReference>
<dbReference type="Proteomes" id="UP000033907">
    <property type="component" value="Unassembled WGS sequence"/>
</dbReference>
<evidence type="ECO:0000256" key="7">
    <source>
        <dbReference type="ARBA" id="ARBA00022723"/>
    </source>
</evidence>
<keyword evidence="7" id="KW-0479">Metal-binding</keyword>
<dbReference type="InterPro" id="IPR052170">
    <property type="entry name" value="M29_Exopeptidase"/>
</dbReference>
<dbReference type="PANTHER" id="PTHR34448:SF3">
    <property type="entry name" value="AMINOPEPTIDASE AMPS"/>
    <property type="match status" value="1"/>
</dbReference>
<gene>
    <name evidence="10" type="ORF">UV91_C0001G0110</name>
</gene>
<evidence type="ECO:0000256" key="8">
    <source>
        <dbReference type="ARBA" id="ARBA00022801"/>
    </source>
</evidence>
<accession>A0A0G1EQ10</accession>
<evidence type="ECO:0000256" key="5">
    <source>
        <dbReference type="ARBA" id="ARBA00022438"/>
    </source>
</evidence>
<proteinExistence type="inferred from homology"/>
<dbReference type="PRINTS" id="PR00919">
    <property type="entry name" value="THERMOPTASE"/>
</dbReference>
<dbReference type="PANTHER" id="PTHR34448">
    <property type="entry name" value="AMINOPEPTIDASE"/>
    <property type="match status" value="1"/>
</dbReference>
<dbReference type="GO" id="GO:0046872">
    <property type="term" value="F:metal ion binding"/>
    <property type="evidence" value="ECO:0007669"/>
    <property type="project" value="UniProtKB-KW"/>
</dbReference>
<dbReference type="GO" id="GO:0008237">
    <property type="term" value="F:metallopeptidase activity"/>
    <property type="evidence" value="ECO:0007669"/>
    <property type="project" value="UniProtKB-KW"/>
</dbReference>
<dbReference type="InterPro" id="IPR000787">
    <property type="entry name" value="Peptidase_M29"/>
</dbReference>
<organism evidence="10 11">
    <name type="scientific">Candidatus Nomurabacteria bacterium GW2011_GWF2_43_24</name>
    <dbReference type="NCBI Taxonomy" id="1618778"/>
    <lineage>
        <taxon>Bacteria</taxon>
        <taxon>Candidatus Nomuraibacteriota</taxon>
    </lineage>
</organism>
<keyword evidence="6 10" id="KW-0645">Protease</keyword>
<comment type="similarity">
    <text evidence="4">Belongs to the peptidase M29 family.</text>
</comment>
<evidence type="ECO:0000256" key="2">
    <source>
        <dbReference type="ARBA" id="ARBA00001946"/>
    </source>
</evidence>
<comment type="cofactor">
    <cofactor evidence="1">
        <name>Co(2+)</name>
        <dbReference type="ChEBI" id="CHEBI:48828"/>
    </cofactor>
</comment>
<evidence type="ECO:0000313" key="10">
    <source>
        <dbReference type="EMBL" id="KKT11898.1"/>
    </source>
</evidence>
<comment type="cofactor">
    <cofactor evidence="2">
        <name>Mg(2+)</name>
        <dbReference type="ChEBI" id="CHEBI:18420"/>
    </cofactor>
</comment>
<evidence type="ECO:0000256" key="9">
    <source>
        <dbReference type="ARBA" id="ARBA00023049"/>
    </source>
</evidence>
<protein>
    <submittedName>
        <fullName evidence="10">Thermophilic metalloprotease (M29) superfamily</fullName>
    </submittedName>
</protein>
<dbReference type="Gene3D" id="3.40.1830.10">
    <property type="entry name" value="Thermophilic metalloprotease (M29)"/>
    <property type="match status" value="1"/>
</dbReference>
<evidence type="ECO:0000256" key="3">
    <source>
        <dbReference type="ARBA" id="ARBA00001947"/>
    </source>
</evidence>
<dbReference type="AlphaFoldDB" id="A0A0G1EQ10"/>
<keyword evidence="5" id="KW-0031">Aminopeptidase</keyword>
<evidence type="ECO:0000313" key="11">
    <source>
        <dbReference type="Proteomes" id="UP000033907"/>
    </source>
</evidence>
<comment type="caution">
    <text evidence="10">The sequence shown here is derived from an EMBL/GenBank/DDBJ whole genome shotgun (WGS) entry which is preliminary data.</text>
</comment>
<reference evidence="10 11" key="1">
    <citation type="journal article" date="2015" name="Nature">
        <title>rRNA introns, odd ribosomes, and small enigmatic genomes across a large radiation of phyla.</title>
        <authorList>
            <person name="Brown C.T."/>
            <person name="Hug L.A."/>
            <person name="Thomas B.C."/>
            <person name="Sharon I."/>
            <person name="Castelle C.J."/>
            <person name="Singh A."/>
            <person name="Wilkins M.J."/>
            <person name="Williams K.H."/>
            <person name="Banfield J.F."/>
        </authorList>
    </citation>
    <scope>NUCLEOTIDE SEQUENCE [LARGE SCALE GENOMIC DNA]</scope>
</reference>
<comment type="cofactor">
    <cofactor evidence="3">
        <name>Zn(2+)</name>
        <dbReference type="ChEBI" id="CHEBI:29105"/>
    </cofactor>
</comment>
<dbReference type="Pfam" id="PF02073">
    <property type="entry name" value="Peptidase_M29"/>
    <property type="match status" value="1"/>
</dbReference>
<dbReference type="SUPFAM" id="SSF144052">
    <property type="entry name" value="Thermophilic metalloprotease-like"/>
    <property type="match status" value="1"/>
</dbReference>
<dbReference type="InterPro" id="IPR035097">
    <property type="entry name" value="M29_N-terminal"/>
</dbReference>
<evidence type="ECO:0000256" key="4">
    <source>
        <dbReference type="ARBA" id="ARBA00008236"/>
    </source>
</evidence>
<keyword evidence="9 10" id="KW-0482">Metalloprotease</keyword>
<evidence type="ECO:0000256" key="1">
    <source>
        <dbReference type="ARBA" id="ARBA00001941"/>
    </source>
</evidence>
<sequence>MKRKSTAKRTTRSAAYEPSKIILDRYAKVLVRFALGGGKGIKKGDVVQVSSSESARRLYFAVCNAIIDAGGHVLPNYSPDAERGDRRRSESFTRYFYEHAQDHQMDHFPHKYLKGLVDQMDHSVFILADADPHALRGVNPKKIMRRGVALKRFMDWRHEKEWQGKFTWTIALYGTSAMAREAGLGEREYWRQIIKACFLDEKDPIKKWKDVYRKMEHYRTRLNRLAPKTDRIYVVGPDVNLWVKLGEKRNWLGGSGRNIPSFELFTSPDWRGTSGWIRFNQPLYRYSNKIIGIELVFENGRVVKSKAKTNEKLLKEMIATKGADKIGEFSLTDRRFSRITKFMAETLFDENMGGPHGNTHIAVGMSYRDTYAGDASKLSKKEAEALGFNDSSVHTDMISTAPRTVTAHLKNGKEIVIYKHGQFVL</sequence>
<dbReference type="EMBL" id="LCGH01000001">
    <property type="protein sequence ID" value="KKT11898.1"/>
    <property type="molecule type" value="Genomic_DNA"/>
</dbReference>
<name>A0A0G1EQ10_9BACT</name>